<keyword evidence="3" id="KW-0326">Glycosidase</keyword>
<evidence type="ECO:0000256" key="3">
    <source>
        <dbReference type="ARBA" id="ARBA00023295"/>
    </source>
</evidence>
<organism evidence="5 6">
    <name type="scientific">Catenovulum agarivorans DS-2</name>
    <dbReference type="NCBI Taxonomy" id="1328313"/>
    <lineage>
        <taxon>Bacteria</taxon>
        <taxon>Pseudomonadati</taxon>
        <taxon>Pseudomonadota</taxon>
        <taxon>Gammaproteobacteria</taxon>
        <taxon>Alteromonadales</taxon>
        <taxon>Alteromonadaceae</taxon>
        <taxon>Catenovulum</taxon>
    </lineage>
</organism>
<feature type="domain" description="Glycosyl hydrolase family 13 catalytic" evidence="4">
    <location>
        <begin position="14"/>
        <end position="403"/>
    </location>
</feature>
<evidence type="ECO:0000256" key="1">
    <source>
        <dbReference type="ARBA" id="ARBA00008061"/>
    </source>
</evidence>
<dbReference type="GO" id="GO:0009313">
    <property type="term" value="P:oligosaccharide catabolic process"/>
    <property type="evidence" value="ECO:0007669"/>
    <property type="project" value="TreeGrafter"/>
</dbReference>
<dbReference type="GO" id="GO:0004556">
    <property type="term" value="F:alpha-amylase activity"/>
    <property type="evidence" value="ECO:0007669"/>
    <property type="project" value="TreeGrafter"/>
</dbReference>
<protein>
    <submittedName>
        <fullName evidence="5">Oligo-1,6-glucosidase glu13A</fullName>
    </submittedName>
</protein>
<dbReference type="Gene3D" id="2.60.40.1180">
    <property type="entry name" value="Golgi alpha-mannosidase II"/>
    <property type="match status" value="1"/>
</dbReference>
<dbReference type="PANTHER" id="PTHR10357">
    <property type="entry name" value="ALPHA-AMYLASE FAMILY MEMBER"/>
    <property type="match status" value="1"/>
</dbReference>
<dbReference type="AlphaFoldDB" id="W7Q8J8"/>
<dbReference type="Proteomes" id="UP000019276">
    <property type="component" value="Unassembled WGS sequence"/>
</dbReference>
<dbReference type="CDD" id="cd11330">
    <property type="entry name" value="AmyAc_OligoGlu"/>
    <property type="match status" value="1"/>
</dbReference>
<dbReference type="EMBL" id="ARZY01000029">
    <property type="protein sequence ID" value="EWH09114.1"/>
    <property type="molecule type" value="Genomic_DNA"/>
</dbReference>
<dbReference type="InterPro" id="IPR017853">
    <property type="entry name" value="GH"/>
</dbReference>
<evidence type="ECO:0000256" key="2">
    <source>
        <dbReference type="ARBA" id="ARBA00022801"/>
    </source>
</evidence>
<keyword evidence="2" id="KW-0378">Hydrolase</keyword>
<dbReference type="SMART" id="SM00642">
    <property type="entry name" value="Aamy"/>
    <property type="match status" value="1"/>
</dbReference>
<dbReference type="Gene3D" id="3.20.20.80">
    <property type="entry name" value="Glycosidases"/>
    <property type="match status" value="2"/>
</dbReference>
<dbReference type="OrthoDB" id="9805159at2"/>
<dbReference type="InterPro" id="IPR013780">
    <property type="entry name" value="Glyco_hydro_b"/>
</dbReference>
<dbReference type="SUPFAM" id="SSF51445">
    <property type="entry name" value="(Trans)glycosidases"/>
    <property type="match status" value="1"/>
</dbReference>
<reference evidence="5 6" key="1">
    <citation type="journal article" date="2014" name="Genome Announc.">
        <title>Draft Genome Sequence of the Agar-Degrading Bacterium Catenovulum sp. Strain DS-2, Isolated from Intestines of Haliotis diversicolor.</title>
        <authorList>
            <person name="Shan D."/>
            <person name="Li X."/>
            <person name="Gu Z."/>
            <person name="Wei G."/>
            <person name="Gao Z."/>
            <person name="Shao Z."/>
        </authorList>
    </citation>
    <scope>NUCLEOTIDE SEQUENCE [LARGE SCALE GENOMIC DNA]</scope>
    <source>
        <strain evidence="5 6">DS-2</strain>
    </source>
</reference>
<keyword evidence="6" id="KW-1185">Reference proteome</keyword>
<dbReference type="Pfam" id="PF00128">
    <property type="entry name" value="Alpha-amylase"/>
    <property type="match status" value="1"/>
</dbReference>
<sequence>MIQCGWWRGAVIYQIYPRSFYDSNNDGIGDLPGVHAHLDYIASLGVDAIWLSPFFKSPMKDYGYDISNYREVDPVFGNVTDVKKIVDKAHSLGLKVLMDMVLCHTSDQHAWFKQSRSNKTNSKADWYIWVDPNPDGTPPNNWLSIFGGGAWEWDSHREQYYLHHFLTSQPSLNFHNPAVRQQMLDETEYWLQMGVDGFRFDAINFCFHDSQLTNNPAKSKDKRRGRGFSTDNPYAYQYHYYDNTRPENIAFIEALRELLNQYPGAIALGEIAAEDSIETMTEYTQSNNRLHLAYNFELLTDDCSANYLHHVIQQVDEKITGGWPCWAIGNHDVVRVRNRWGGDKGSITQTKLYHTLLLSLKGSACIYQGDELALPQADIEYVDLCDPYGIRFWPRFKGRDGCRTPLPWNDKNNCGFSQAKPWLPVAKGHSALAISHQMYDDDAMLTFCQRLLSWRKNTPAMRLGEMKELRVEGDLLSFIRFDEQVCILCIFNLSDKPVDYKLAKNYALVEQNSFALGLYLQKGQHIKLSAYSALLVEIAQTA</sequence>
<proteinExistence type="inferred from homology"/>
<evidence type="ECO:0000313" key="5">
    <source>
        <dbReference type="EMBL" id="EWH09114.1"/>
    </source>
</evidence>
<dbReference type="FunFam" id="3.90.400.10:FF:000002">
    <property type="entry name" value="Sucrose isomerase"/>
    <property type="match status" value="1"/>
</dbReference>
<comment type="caution">
    <text evidence="5">The sequence shown here is derived from an EMBL/GenBank/DDBJ whole genome shotgun (WGS) entry which is preliminary data.</text>
</comment>
<comment type="similarity">
    <text evidence="1">Belongs to the glycosyl hydrolase 13 family.</text>
</comment>
<evidence type="ECO:0000313" key="6">
    <source>
        <dbReference type="Proteomes" id="UP000019276"/>
    </source>
</evidence>
<accession>W7Q8J8</accession>
<gene>
    <name evidence="5" type="ORF">DS2_14109</name>
</gene>
<dbReference type="PANTHER" id="PTHR10357:SF179">
    <property type="entry name" value="NEUTRAL AND BASIC AMINO ACID TRANSPORT PROTEIN RBAT"/>
    <property type="match status" value="1"/>
</dbReference>
<dbReference type="eggNOG" id="COG0366">
    <property type="taxonomic scope" value="Bacteria"/>
</dbReference>
<dbReference type="STRING" id="1328313.DS2_14109"/>
<name>W7Q8J8_9ALTE</name>
<dbReference type="InterPro" id="IPR006047">
    <property type="entry name" value="GH13_cat_dom"/>
</dbReference>
<evidence type="ECO:0000259" key="4">
    <source>
        <dbReference type="SMART" id="SM00642"/>
    </source>
</evidence>
<dbReference type="PATRIC" id="fig|1328313.3.peg.2878"/>
<dbReference type="SUPFAM" id="SSF51011">
    <property type="entry name" value="Glycosyl hydrolase domain"/>
    <property type="match status" value="1"/>
</dbReference>
<dbReference type="InterPro" id="IPR045857">
    <property type="entry name" value="O16G_dom_2"/>
</dbReference>
<dbReference type="Gene3D" id="3.90.400.10">
    <property type="entry name" value="Oligo-1,6-glucosidase, Domain 2"/>
    <property type="match status" value="1"/>
</dbReference>
<dbReference type="RefSeq" id="WP_035015474.1">
    <property type="nucleotide sequence ID" value="NZ_ARZY01000029.1"/>
</dbReference>